<evidence type="ECO:0000256" key="10">
    <source>
        <dbReference type="ARBA" id="ARBA00023136"/>
    </source>
</evidence>
<keyword evidence="4" id="KW-0597">Phosphoprotein</keyword>
<dbReference type="CDD" id="cd00082">
    <property type="entry name" value="HisKA"/>
    <property type="match status" value="1"/>
</dbReference>
<feature type="transmembrane region" description="Helical" evidence="12">
    <location>
        <begin position="171"/>
        <end position="190"/>
    </location>
</feature>
<dbReference type="CDD" id="cd00075">
    <property type="entry name" value="HATPase"/>
    <property type="match status" value="1"/>
</dbReference>
<keyword evidence="11" id="KW-0175">Coiled coil</keyword>
<dbReference type="PROSITE" id="PS50109">
    <property type="entry name" value="HIS_KIN"/>
    <property type="match status" value="1"/>
</dbReference>
<dbReference type="InterPro" id="IPR036097">
    <property type="entry name" value="HisK_dim/P_sf"/>
</dbReference>
<dbReference type="Proteomes" id="UP001055940">
    <property type="component" value="Chromosome"/>
</dbReference>
<dbReference type="SUPFAM" id="SSF55874">
    <property type="entry name" value="ATPase domain of HSP90 chaperone/DNA topoisomerase II/histidine kinase"/>
    <property type="match status" value="1"/>
</dbReference>
<evidence type="ECO:0000256" key="3">
    <source>
        <dbReference type="ARBA" id="ARBA00012438"/>
    </source>
</evidence>
<keyword evidence="5" id="KW-0808">Transferase</keyword>
<dbReference type="SMART" id="SM00388">
    <property type="entry name" value="HisKA"/>
    <property type="match status" value="1"/>
</dbReference>
<evidence type="ECO:0000313" key="16">
    <source>
        <dbReference type="Proteomes" id="UP001055940"/>
    </source>
</evidence>
<keyword evidence="6 12" id="KW-0812">Transmembrane</keyword>
<proteinExistence type="predicted"/>
<evidence type="ECO:0000256" key="4">
    <source>
        <dbReference type="ARBA" id="ARBA00022553"/>
    </source>
</evidence>
<dbReference type="GO" id="GO:0016301">
    <property type="term" value="F:kinase activity"/>
    <property type="evidence" value="ECO:0007669"/>
    <property type="project" value="UniProtKB-KW"/>
</dbReference>
<dbReference type="SMART" id="SM00387">
    <property type="entry name" value="HATPase_c"/>
    <property type="match status" value="1"/>
</dbReference>
<dbReference type="InterPro" id="IPR004358">
    <property type="entry name" value="Sig_transdc_His_kin-like_C"/>
</dbReference>
<reference evidence="15" key="1">
    <citation type="submission" date="2022-06" db="EMBL/GenBank/DDBJ databases">
        <authorList>
            <person name="Ping M."/>
        </authorList>
    </citation>
    <scope>NUCLEOTIDE SEQUENCE</scope>
    <source>
        <strain evidence="15">JCM11759T</strain>
    </source>
</reference>
<feature type="coiled-coil region" evidence="11">
    <location>
        <begin position="222"/>
        <end position="256"/>
    </location>
</feature>
<dbReference type="Gene3D" id="6.10.340.10">
    <property type="match status" value="1"/>
</dbReference>
<feature type="domain" description="Histidine kinase" evidence="13">
    <location>
        <begin position="252"/>
        <end position="456"/>
    </location>
</feature>
<name>A0ABY5DD22_9ACTN</name>
<evidence type="ECO:0000256" key="2">
    <source>
        <dbReference type="ARBA" id="ARBA00004236"/>
    </source>
</evidence>
<evidence type="ECO:0000256" key="11">
    <source>
        <dbReference type="SAM" id="Coils"/>
    </source>
</evidence>
<feature type="transmembrane region" description="Helical" evidence="12">
    <location>
        <begin position="26"/>
        <end position="49"/>
    </location>
</feature>
<keyword evidence="16" id="KW-1185">Reference proteome</keyword>
<keyword evidence="9" id="KW-0902">Two-component regulatory system</keyword>
<dbReference type="Pfam" id="PF00672">
    <property type="entry name" value="HAMP"/>
    <property type="match status" value="1"/>
</dbReference>
<dbReference type="PANTHER" id="PTHR45436:SF5">
    <property type="entry name" value="SENSOR HISTIDINE KINASE TRCS"/>
    <property type="match status" value="1"/>
</dbReference>
<evidence type="ECO:0000313" key="15">
    <source>
        <dbReference type="EMBL" id="USY21249.1"/>
    </source>
</evidence>
<keyword evidence="8 12" id="KW-1133">Transmembrane helix</keyword>
<dbReference type="InterPro" id="IPR003660">
    <property type="entry name" value="HAMP_dom"/>
</dbReference>
<keyword evidence="10 12" id="KW-0472">Membrane</keyword>
<dbReference type="RefSeq" id="WP_254420175.1">
    <property type="nucleotide sequence ID" value="NZ_BAAAJB010000071.1"/>
</dbReference>
<dbReference type="EC" id="2.7.13.3" evidence="3"/>
<evidence type="ECO:0000256" key="1">
    <source>
        <dbReference type="ARBA" id="ARBA00000085"/>
    </source>
</evidence>
<protein>
    <recommendedName>
        <fullName evidence="3">histidine kinase</fullName>
        <ecNumber evidence="3">2.7.13.3</ecNumber>
    </recommendedName>
</protein>
<dbReference type="PRINTS" id="PR00344">
    <property type="entry name" value="BCTRLSENSOR"/>
</dbReference>
<comment type="subcellular location">
    <subcellularLocation>
        <location evidence="2">Cell membrane</location>
    </subcellularLocation>
</comment>
<dbReference type="InterPro" id="IPR003661">
    <property type="entry name" value="HisK_dim/P_dom"/>
</dbReference>
<evidence type="ECO:0000256" key="12">
    <source>
        <dbReference type="SAM" id="Phobius"/>
    </source>
</evidence>
<dbReference type="EMBL" id="CP099837">
    <property type="protein sequence ID" value="USY21249.1"/>
    <property type="molecule type" value="Genomic_DNA"/>
</dbReference>
<dbReference type="SUPFAM" id="SSF47384">
    <property type="entry name" value="Homodimeric domain of signal transducing histidine kinase"/>
    <property type="match status" value="1"/>
</dbReference>
<evidence type="ECO:0000259" key="14">
    <source>
        <dbReference type="PROSITE" id="PS50885"/>
    </source>
</evidence>
<dbReference type="Pfam" id="PF02518">
    <property type="entry name" value="HATPase_c"/>
    <property type="match status" value="1"/>
</dbReference>
<dbReference type="SMART" id="SM00304">
    <property type="entry name" value="HAMP"/>
    <property type="match status" value="1"/>
</dbReference>
<keyword evidence="7 15" id="KW-0418">Kinase</keyword>
<dbReference type="InterPro" id="IPR005467">
    <property type="entry name" value="His_kinase_dom"/>
</dbReference>
<dbReference type="Gene3D" id="1.10.287.130">
    <property type="match status" value="1"/>
</dbReference>
<evidence type="ECO:0000259" key="13">
    <source>
        <dbReference type="PROSITE" id="PS50109"/>
    </source>
</evidence>
<dbReference type="Pfam" id="PF00512">
    <property type="entry name" value="HisKA"/>
    <property type="match status" value="1"/>
</dbReference>
<dbReference type="InterPro" id="IPR036890">
    <property type="entry name" value="HATPase_C_sf"/>
</dbReference>
<evidence type="ECO:0000256" key="8">
    <source>
        <dbReference type="ARBA" id="ARBA00022989"/>
    </source>
</evidence>
<dbReference type="Gene3D" id="3.30.565.10">
    <property type="entry name" value="Histidine kinase-like ATPase, C-terminal domain"/>
    <property type="match status" value="1"/>
</dbReference>
<accession>A0ABY5DD22</accession>
<dbReference type="InterPro" id="IPR050428">
    <property type="entry name" value="TCS_sensor_his_kinase"/>
</dbReference>
<feature type="domain" description="HAMP" evidence="14">
    <location>
        <begin position="191"/>
        <end position="244"/>
    </location>
</feature>
<evidence type="ECO:0000256" key="5">
    <source>
        <dbReference type="ARBA" id="ARBA00022679"/>
    </source>
</evidence>
<dbReference type="PANTHER" id="PTHR45436">
    <property type="entry name" value="SENSOR HISTIDINE KINASE YKOH"/>
    <property type="match status" value="1"/>
</dbReference>
<comment type="catalytic activity">
    <reaction evidence="1">
        <text>ATP + protein L-histidine = ADP + protein N-phospho-L-histidine.</text>
        <dbReference type="EC" id="2.7.13.3"/>
    </reaction>
</comment>
<dbReference type="CDD" id="cd06225">
    <property type="entry name" value="HAMP"/>
    <property type="match status" value="1"/>
</dbReference>
<evidence type="ECO:0000256" key="6">
    <source>
        <dbReference type="ARBA" id="ARBA00022692"/>
    </source>
</evidence>
<evidence type="ECO:0000256" key="9">
    <source>
        <dbReference type="ARBA" id="ARBA00023012"/>
    </source>
</evidence>
<gene>
    <name evidence="15" type="ORF">NE857_06390</name>
</gene>
<dbReference type="InterPro" id="IPR003594">
    <property type="entry name" value="HATPase_dom"/>
</dbReference>
<organism evidence="15 16">
    <name type="scientific">Nocardiopsis exhalans</name>
    <dbReference type="NCBI Taxonomy" id="163604"/>
    <lineage>
        <taxon>Bacteria</taxon>
        <taxon>Bacillati</taxon>
        <taxon>Actinomycetota</taxon>
        <taxon>Actinomycetes</taxon>
        <taxon>Streptosporangiales</taxon>
        <taxon>Nocardiopsidaceae</taxon>
        <taxon>Nocardiopsis</taxon>
    </lineage>
</organism>
<dbReference type="SUPFAM" id="SSF158472">
    <property type="entry name" value="HAMP domain-like"/>
    <property type="match status" value="1"/>
</dbReference>
<sequence length="460" mass="48911">MREPQQSEPRQPQPEPRAHLSLRVRLAVVTALVVATLSVVGAAVSYGIVRHQLYTELDLSLLREANRVSRQIDRADWVGSGECVYVTAPSCVQIIGPGQIVDPPPGELTPPVSAVAFDVAAGEAAPYFSDAAIGDLPVRGYTAPLGEGRAVQVSARADTVQASVTRVGRRIAAAGGLGVLLAGFLGYLSARTVLRPVERLTRTAETVAATRDPGHRIEVSGHDELSRLAAAFNTMLAELEESSAAQRQLVADASHELRTPLTGLRANTDLLGRDLDPERRARVVATLRSQTVAMTRLVNDLIELARGDRGEHRDEAVRLDEVVEHCVVSVRRDRPETGFDLHAEATVVQGDPERLTRAVANLVDNAAKFSPADGTVQVSLVGGELTVRDHGPGIAAEDLPHVFDRFYRSSAARGTPGSGLGLAIVRQVADAHGAALTVEAPADGGTLVRLRFPDAEPLPG</sequence>
<evidence type="ECO:0000256" key="7">
    <source>
        <dbReference type="ARBA" id="ARBA00022777"/>
    </source>
</evidence>
<dbReference type="PROSITE" id="PS50885">
    <property type="entry name" value="HAMP"/>
    <property type="match status" value="1"/>
</dbReference>